<dbReference type="RefSeq" id="WP_153411674.1">
    <property type="nucleotide sequence ID" value="NZ_WEGK01000008.1"/>
</dbReference>
<keyword evidence="2" id="KW-1185">Reference proteome</keyword>
<evidence type="ECO:0000313" key="1">
    <source>
        <dbReference type="EMBL" id="MQY20954.1"/>
    </source>
</evidence>
<proteinExistence type="predicted"/>
<organism evidence="1 2">
    <name type="scientific">Nocardia macrotermitis</name>
    <dbReference type="NCBI Taxonomy" id="2585198"/>
    <lineage>
        <taxon>Bacteria</taxon>
        <taxon>Bacillati</taxon>
        <taxon>Actinomycetota</taxon>
        <taxon>Actinomycetes</taxon>
        <taxon>Mycobacteriales</taxon>
        <taxon>Nocardiaceae</taxon>
        <taxon>Nocardia</taxon>
    </lineage>
</organism>
<comment type="caution">
    <text evidence="1">The sequence shown here is derived from an EMBL/GenBank/DDBJ whole genome shotgun (WGS) entry which is preliminary data.</text>
</comment>
<sequence length="49" mass="5457">MGYEDLTRAQPAQLLPDLMLSGHMSDRAGMPYVIAEFGMDEQSQIAIEE</sequence>
<accession>A0A7K0D7W2</accession>
<protein>
    <submittedName>
        <fullName evidence="1">Uncharacterized protein</fullName>
    </submittedName>
</protein>
<name>A0A7K0D7W2_9NOCA</name>
<reference evidence="1 2" key="1">
    <citation type="submission" date="2019-10" db="EMBL/GenBank/DDBJ databases">
        <title>Nocardia macrotermitis sp. nov. and Nocardia aurantia sp. nov., isolated from the gut of fungus growing-termite Macrotermes natalensis.</title>
        <authorList>
            <person name="Benndorf R."/>
            <person name="Schwitalla J."/>
            <person name="Martin K."/>
            <person name="De Beer W."/>
            <person name="Kaster A.-K."/>
            <person name="Vollmers J."/>
            <person name="Poulsen M."/>
            <person name="Beemelmanns C."/>
        </authorList>
    </citation>
    <scope>NUCLEOTIDE SEQUENCE [LARGE SCALE GENOMIC DNA]</scope>
    <source>
        <strain evidence="1 2">RB20</strain>
    </source>
</reference>
<dbReference type="AlphaFoldDB" id="A0A7K0D7W2"/>
<dbReference type="EMBL" id="WEGK01000008">
    <property type="protein sequence ID" value="MQY20954.1"/>
    <property type="molecule type" value="Genomic_DNA"/>
</dbReference>
<evidence type="ECO:0000313" key="2">
    <source>
        <dbReference type="Proteomes" id="UP000438448"/>
    </source>
</evidence>
<dbReference type="Proteomes" id="UP000438448">
    <property type="component" value="Unassembled WGS sequence"/>
</dbReference>
<gene>
    <name evidence="1" type="ORF">NRB20_40630</name>
</gene>